<dbReference type="GO" id="GO:0008763">
    <property type="term" value="F:UDP-N-acetylmuramate-L-alanine ligase activity"/>
    <property type="evidence" value="ECO:0007669"/>
    <property type="project" value="UniProtKB-UniRule"/>
</dbReference>
<evidence type="ECO:0000256" key="9">
    <source>
        <dbReference type="ARBA" id="ARBA00022960"/>
    </source>
</evidence>
<gene>
    <name evidence="14" type="primary">murC</name>
    <name evidence="18" type="ORF">HMPREF9238_00040</name>
</gene>
<dbReference type="SUPFAM" id="SSF53244">
    <property type="entry name" value="MurD-like peptide ligases, peptide-binding domain"/>
    <property type="match status" value="1"/>
</dbReference>
<dbReference type="InterPro" id="IPR000713">
    <property type="entry name" value="Mur_ligase_N"/>
</dbReference>
<keyword evidence="19" id="KW-1185">Reference proteome</keyword>
<evidence type="ECO:0000259" key="17">
    <source>
        <dbReference type="Pfam" id="PF08245"/>
    </source>
</evidence>
<evidence type="ECO:0000256" key="12">
    <source>
        <dbReference type="ARBA" id="ARBA00023316"/>
    </source>
</evidence>
<dbReference type="HAMAP" id="MF_00046">
    <property type="entry name" value="MurC"/>
    <property type="match status" value="1"/>
</dbReference>
<evidence type="ECO:0000256" key="6">
    <source>
        <dbReference type="ARBA" id="ARBA00022618"/>
    </source>
</evidence>
<comment type="catalytic activity">
    <reaction evidence="13 14">
        <text>UDP-N-acetyl-alpha-D-muramate + L-alanine + ATP = UDP-N-acetyl-alpha-D-muramoyl-L-alanine + ADP + phosphate + H(+)</text>
        <dbReference type="Rhea" id="RHEA:23372"/>
        <dbReference type="ChEBI" id="CHEBI:15378"/>
        <dbReference type="ChEBI" id="CHEBI:30616"/>
        <dbReference type="ChEBI" id="CHEBI:43474"/>
        <dbReference type="ChEBI" id="CHEBI:57972"/>
        <dbReference type="ChEBI" id="CHEBI:70757"/>
        <dbReference type="ChEBI" id="CHEBI:83898"/>
        <dbReference type="ChEBI" id="CHEBI:456216"/>
        <dbReference type="EC" id="6.3.2.8"/>
    </reaction>
</comment>
<dbReference type="RefSeq" id="WP_016443415.1">
    <property type="nucleotide sequence ID" value="NZ_KE150266.1"/>
</dbReference>
<dbReference type="Proteomes" id="UP000014387">
    <property type="component" value="Unassembled WGS sequence"/>
</dbReference>
<dbReference type="GO" id="GO:0009252">
    <property type="term" value="P:peptidoglycan biosynthetic process"/>
    <property type="evidence" value="ECO:0007669"/>
    <property type="project" value="UniProtKB-UniRule"/>
</dbReference>
<dbReference type="Pfam" id="PF08245">
    <property type="entry name" value="Mur_ligase_M"/>
    <property type="match status" value="1"/>
</dbReference>
<keyword evidence="8 14" id="KW-0067">ATP-binding</keyword>
<evidence type="ECO:0000259" key="15">
    <source>
        <dbReference type="Pfam" id="PF01225"/>
    </source>
</evidence>
<keyword evidence="10 14" id="KW-0573">Peptidoglycan synthesis</keyword>
<dbReference type="GO" id="GO:0071555">
    <property type="term" value="P:cell wall organization"/>
    <property type="evidence" value="ECO:0007669"/>
    <property type="project" value="UniProtKB-KW"/>
</dbReference>
<dbReference type="GO" id="GO:0005524">
    <property type="term" value="F:ATP binding"/>
    <property type="evidence" value="ECO:0007669"/>
    <property type="project" value="UniProtKB-UniRule"/>
</dbReference>
<dbReference type="Gene3D" id="3.40.50.720">
    <property type="entry name" value="NAD(P)-binding Rossmann-like Domain"/>
    <property type="match status" value="1"/>
</dbReference>
<evidence type="ECO:0000256" key="11">
    <source>
        <dbReference type="ARBA" id="ARBA00023306"/>
    </source>
</evidence>
<accession>A0A9W5VVW6</accession>
<comment type="function">
    <text evidence="14">Cell wall formation.</text>
</comment>
<dbReference type="EMBL" id="AGWN01000001">
    <property type="protein sequence ID" value="EPD30303.1"/>
    <property type="molecule type" value="Genomic_DNA"/>
</dbReference>
<keyword evidence="6 14" id="KW-0132">Cell division</keyword>
<comment type="similarity">
    <text evidence="14">Belongs to the MurCDEF family.</text>
</comment>
<dbReference type="EC" id="6.3.2.8" evidence="3 14"/>
<organism evidence="18 19">
    <name type="scientific">Gleimia europaea ACS-120-V-Col10b</name>
    <dbReference type="NCBI Taxonomy" id="883069"/>
    <lineage>
        <taxon>Bacteria</taxon>
        <taxon>Bacillati</taxon>
        <taxon>Actinomycetota</taxon>
        <taxon>Actinomycetes</taxon>
        <taxon>Actinomycetales</taxon>
        <taxon>Actinomycetaceae</taxon>
        <taxon>Gleimia</taxon>
    </lineage>
</organism>
<dbReference type="GO" id="GO:0008360">
    <property type="term" value="P:regulation of cell shape"/>
    <property type="evidence" value="ECO:0007669"/>
    <property type="project" value="UniProtKB-KW"/>
</dbReference>
<dbReference type="InterPro" id="IPR004101">
    <property type="entry name" value="Mur_ligase_C"/>
</dbReference>
<feature type="domain" description="Mur ligase C-terminal" evidence="16">
    <location>
        <begin position="316"/>
        <end position="442"/>
    </location>
</feature>
<comment type="pathway">
    <text evidence="2 14">Cell wall biogenesis; peptidoglycan biosynthesis.</text>
</comment>
<keyword evidence="12 14" id="KW-0961">Cell wall biogenesis/degradation</keyword>
<proteinExistence type="inferred from homology"/>
<evidence type="ECO:0000256" key="14">
    <source>
        <dbReference type="HAMAP-Rule" id="MF_00046"/>
    </source>
</evidence>
<keyword evidence="5 14" id="KW-0436">Ligase</keyword>
<dbReference type="InterPro" id="IPR050061">
    <property type="entry name" value="MurCDEF_pg_biosynth"/>
</dbReference>
<sequence length="459" mass="48385">MSFYLIGIGGAGMSVVAELLHAKGEVVSGSDAKDSKNLDHLRSLGIKVFVGHEAAHVPADARVVISTAVRESNPELAIARERGQEVVHRSQALAFAAAGMDFVAVAGAHGKTTSSGMLAAALSQAGVDPSFAVGGVVTGFNTGAHLGVSSVFVAEADESDKSFLNYSPRVTLVTNVEPDHLDNYGSREEFEQTFLKFAQRIVPGGLLIVCSDDEGAARLGKVYSQLGGRVWSYGGLGESNALWHAQKHAAINHAKLAPAHASATVCFAGEEVALSLNVGGAHNLENATGALLVGIELGVPMERMASALHSFKGTGRRFELRGKVQGKVLVDDYAHHPSEVAAALRQARVEAGDGRVLVLFQPHLYSRTKTFADEFARAFHLADQLYIADIFGAREDPIQGVTSQLISNQVPGAHYIPDMREAALAIADEAQEGDLVITMGAGSITAMGEVILNCWSANQ</sequence>
<dbReference type="SUPFAM" id="SSF53623">
    <property type="entry name" value="MurD-like peptide ligases, catalytic domain"/>
    <property type="match status" value="1"/>
</dbReference>
<evidence type="ECO:0000256" key="4">
    <source>
        <dbReference type="ARBA" id="ARBA00022490"/>
    </source>
</evidence>
<dbReference type="InterPro" id="IPR036615">
    <property type="entry name" value="Mur_ligase_C_dom_sf"/>
</dbReference>
<evidence type="ECO:0000256" key="1">
    <source>
        <dbReference type="ARBA" id="ARBA00004496"/>
    </source>
</evidence>
<dbReference type="PANTHER" id="PTHR43445">
    <property type="entry name" value="UDP-N-ACETYLMURAMATE--L-ALANINE LIGASE-RELATED"/>
    <property type="match status" value="1"/>
</dbReference>
<dbReference type="AlphaFoldDB" id="A0A9W5VVW6"/>
<evidence type="ECO:0000256" key="3">
    <source>
        <dbReference type="ARBA" id="ARBA00012211"/>
    </source>
</evidence>
<protein>
    <recommendedName>
        <fullName evidence="3 14">UDP-N-acetylmuramate--L-alanine ligase</fullName>
        <ecNumber evidence="3 14">6.3.2.8</ecNumber>
    </recommendedName>
    <alternativeName>
        <fullName evidence="14">UDP-N-acetylmuramoyl-L-alanine synthetase</fullName>
    </alternativeName>
</protein>
<feature type="binding site" evidence="14">
    <location>
        <begin position="107"/>
        <end position="113"/>
    </location>
    <ligand>
        <name>ATP</name>
        <dbReference type="ChEBI" id="CHEBI:30616"/>
    </ligand>
</feature>
<dbReference type="InterPro" id="IPR036565">
    <property type="entry name" value="Mur-like_cat_sf"/>
</dbReference>
<feature type="domain" description="Mur ligase N-terminal catalytic" evidence="15">
    <location>
        <begin position="4"/>
        <end position="98"/>
    </location>
</feature>
<evidence type="ECO:0000256" key="8">
    <source>
        <dbReference type="ARBA" id="ARBA00022840"/>
    </source>
</evidence>
<keyword evidence="4 14" id="KW-0963">Cytoplasm</keyword>
<dbReference type="Pfam" id="PF01225">
    <property type="entry name" value="Mur_ligase"/>
    <property type="match status" value="1"/>
</dbReference>
<name>A0A9W5VVW6_9ACTO</name>
<evidence type="ECO:0000256" key="13">
    <source>
        <dbReference type="ARBA" id="ARBA00047833"/>
    </source>
</evidence>
<evidence type="ECO:0000256" key="7">
    <source>
        <dbReference type="ARBA" id="ARBA00022741"/>
    </source>
</evidence>
<dbReference type="GO" id="GO:0051301">
    <property type="term" value="P:cell division"/>
    <property type="evidence" value="ECO:0007669"/>
    <property type="project" value="UniProtKB-KW"/>
</dbReference>
<evidence type="ECO:0000256" key="10">
    <source>
        <dbReference type="ARBA" id="ARBA00022984"/>
    </source>
</evidence>
<dbReference type="Gene3D" id="3.90.190.20">
    <property type="entry name" value="Mur ligase, C-terminal domain"/>
    <property type="match status" value="1"/>
</dbReference>
<dbReference type="InterPro" id="IPR013221">
    <property type="entry name" value="Mur_ligase_cen"/>
</dbReference>
<dbReference type="SUPFAM" id="SSF51984">
    <property type="entry name" value="MurCD N-terminal domain"/>
    <property type="match status" value="1"/>
</dbReference>
<evidence type="ECO:0000259" key="16">
    <source>
        <dbReference type="Pfam" id="PF02875"/>
    </source>
</evidence>
<keyword evidence="7 14" id="KW-0547">Nucleotide-binding</keyword>
<dbReference type="InterPro" id="IPR005758">
    <property type="entry name" value="UDP-N-AcMur_Ala_ligase_MurC"/>
</dbReference>
<dbReference type="OrthoDB" id="9804126at2"/>
<dbReference type="PANTHER" id="PTHR43445:SF3">
    <property type="entry name" value="UDP-N-ACETYLMURAMATE--L-ALANINE LIGASE"/>
    <property type="match status" value="1"/>
</dbReference>
<feature type="domain" description="Mur ligase central" evidence="17">
    <location>
        <begin position="105"/>
        <end position="293"/>
    </location>
</feature>
<dbReference type="GO" id="GO:0005737">
    <property type="term" value="C:cytoplasm"/>
    <property type="evidence" value="ECO:0007669"/>
    <property type="project" value="UniProtKB-SubCell"/>
</dbReference>
<evidence type="ECO:0000313" key="18">
    <source>
        <dbReference type="EMBL" id="EPD30303.1"/>
    </source>
</evidence>
<evidence type="ECO:0000256" key="5">
    <source>
        <dbReference type="ARBA" id="ARBA00022598"/>
    </source>
</evidence>
<keyword evidence="9 14" id="KW-0133">Cell shape</keyword>
<keyword evidence="11 14" id="KW-0131">Cell cycle</keyword>
<dbReference type="Gene3D" id="3.40.1190.10">
    <property type="entry name" value="Mur-like, catalytic domain"/>
    <property type="match status" value="1"/>
</dbReference>
<dbReference type="Pfam" id="PF02875">
    <property type="entry name" value="Mur_ligase_C"/>
    <property type="match status" value="1"/>
</dbReference>
<comment type="caution">
    <text evidence="18">The sequence shown here is derived from an EMBL/GenBank/DDBJ whole genome shotgun (WGS) entry which is preliminary data.</text>
</comment>
<evidence type="ECO:0000313" key="19">
    <source>
        <dbReference type="Proteomes" id="UP000014387"/>
    </source>
</evidence>
<reference evidence="18 19" key="1">
    <citation type="submission" date="2013-05" db="EMBL/GenBank/DDBJ databases">
        <title>The Genome Sequence of Actinomyces europaeus ACS-120-V-COL10B.</title>
        <authorList>
            <consortium name="The Broad Institute Genomics Platform"/>
            <person name="Earl A."/>
            <person name="Ward D."/>
            <person name="Feldgarden M."/>
            <person name="Gevers D."/>
            <person name="Saerens B."/>
            <person name="Vaneechoutte M."/>
            <person name="Walker B."/>
            <person name="Young S."/>
            <person name="Zeng Q."/>
            <person name="Gargeya S."/>
            <person name="Fitzgerald M."/>
            <person name="Haas B."/>
            <person name="Abouelleil A."/>
            <person name="Allen A.W."/>
            <person name="Alvarado L."/>
            <person name="Arachchi H.M."/>
            <person name="Berlin A.M."/>
            <person name="Chapman S.B."/>
            <person name="Gainer-Dewar J."/>
            <person name="Goldberg J."/>
            <person name="Griggs A."/>
            <person name="Gujja S."/>
            <person name="Hansen M."/>
            <person name="Howarth C."/>
            <person name="Imamovic A."/>
            <person name="Ireland A."/>
            <person name="Larimer J."/>
            <person name="McCowan C."/>
            <person name="Murphy C."/>
            <person name="Pearson M."/>
            <person name="Poon T.W."/>
            <person name="Priest M."/>
            <person name="Roberts A."/>
            <person name="Saif S."/>
            <person name="Shea T."/>
            <person name="Sisk P."/>
            <person name="Sykes S."/>
            <person name="Wortman J."/>
            <person name="Nusbaum C."/>
            <person name="Birren B."/>
        </authorList>
    </citation>
    <scope>NUCLEOTIDE SEQUENCE [LARGE SCALE GENOMIC DNA]</scope>
    <source>
        <strain evidence="18 19">ACS-120-V-Col10b</strain>
    </source>
</reference>
<dbReference type="NCBIfam" id="TIGR01082">
    <property type="entry name" value="murC"/>
    <property type="match status" value="1"/>
</dbReference>
<comment type="subcellular location">
    <subcellularLocation>
        <location evidence="1 14">Cytoplasm</location>
    </subcellularLocation>
</comment>
<evidence type="ECO:0000256" key="2">
    <source>
        <dbReference type="ARBA" id="ARBA00004752"/>
    </source>
</evidence>